<reference evidence="2" key="1">
    <citation type="submission" date="2016-10" db="EMBL/GenBank/DDBJ databases">
        <authorList>
            <person name="Varghese N."/>
            <person name="Submissions S."/>
        </authorList>
    </citation>
    <scope>NUCLEOTIDE SEQUENCE [LARGE SCALE GENOMIC DNA]</scope>
    <source>
        <strain evidence="2">DSM 5918</strain>
    </source>
</reference>
<dbReference type="AlphaFoldDB" id="A0A1I3ZSX1"/>
<sequence>MLADFGKRLVLGLIAAACVVGVHAAMVFSSVG</sequence>
<name>A0A1I3ZSX1_9BACT</name>
<accession>A0A1I3ZSX1</accession>
<protein>
    <submittedName>
        <fullName evidence="1">Uncharacterized protein</fullName>
    </submittedName>
</protein>
<proteinExistence type="predicted"/>
<dbReference type="Proteomes" id="UP000198635">
    <property type="component" value="Unassembled WGS sequence"/>
</dbReference>
<keyword evidence="2" id="KW-1185">Reference proteome</keyword>
<dbReference type="EMBL" id="FORX01000026">
    <property type="protein sequence ID" value="SFK46781.1"/>
    <property type="molecule type" value="Genomic_DNA"/>
</dbReference>
<evidence type="ECO:0000313" key="2">
    <source>
        <dbReference type="Proteomes" id="UP000198635"/>
    </source>
</evidence>
<organism evidence="1 2">
    <name type="scientific">Desulfomicrobium apsheronum</name>
    <dbReference type="NCBI Taxonomy" id="52560"/>
    <lineage>
        <taxon>Bacteria</taxon>
        <taxon>Pseudomonadati</taxon>
        <taxon>Thermodesulfobacteriota</taxon>
        <taxon>Desulfovibrionia</taxon>
        <taxon>Desulfovibrionales</taxon>
        <taxon>Desulfomicrobiaceae</taxon>
        <taxon>Desulfomicrobium</taxon>
    </lineage>
</organism>
<gene>
    <name evidence="1" type="ORF">SAMN04488082_12643</name>
</gene>
<evidence type="ECO:0000313" key="1">
    <source>
        <dbReference type="EMBL" id="SFK46781.1"/>
    </source>
</evidence>